<protein>
    <submittedName>
        <fullName evidence="1">Uncharacterized protein</fullName>
    </submittedName>
</protein>
<organism evidence="1">
    <name type="scientific">uncultured Pyrinomonadaceae bacterium</name>
    <dbReference type="NCBI Taxonomy" id="2283094"/>
    <lineage>
        <taxon>Bacteria</taxon>
        <taxon>Pseudomonadati</taxon>
        <taxon>Acidobacteriota</taxon>
        <taxon>Blastocatellia</taxon>
        <taxon>Blastocatellales</taxon>
        <taxon>Pyrinomonadaceae</taxon>
        <taxon>environmental samples</taxon>
    </lineage>
</organism>
<name>A0A6J4P5R0_9BACT</name>
<reference evidence="1" key="1">
    <citation type="submission" date="2020-02" db="EMBL/GenBank/DDBJ databases">
        <authorList>
            <person name="Meier V. D."/>
        </authorList>
    </citation>
    <scope>NUCLEOTIDE SEQUENCE</scope>
    <source>
        <strain evidence="1">AVDCRST_MAG74</strain>
    </source>
</reference>
<dbReference type="EMBL" id="CADCUR010000167">
    <property type="protein sequence ID" value="CAA9405446.1"/>
    <property type="molecule type" value="Genomic_DNA"/>
</dbReference>
<proteinExistence type="predicted"/>
<sequence length="69" mass="7963">MTLRLAPSAKQLDKHLKKTSEFCIGKRYYSAALIGQQITYSARTRCEQIFLKHLVIVIYLLASFDQTEL</sequence>
<gene>
    <name evidence="1" type="ORF">AVDCRST_MAG74-1901</name>
</gene>
<evidence type="ECO:0000313" key="1">
    <source>
        <dbReference type="EMBL" id="CAA9405446.1"/>
    </source>
</evidence>
<accession>A0A6J4P5R0</accession>
<dbReference type="AlphaFoldDB" id="A0A6J4P5R0"/>